<feature type="region of interest" description="Disordered" evidence="1">
    <location>
        <begin position="55"/>
        <end position="95"/>
    </location>
</feature>
<dbReference type="EnsemblMetazoa" id="PPAI007336-RA">
    <property type="protein sequence ID" value="PPAI007336-PA"/>
    <property type="gene ID" value="PPAI007336"/>
</dbReference>
<dbReference type="VEuPathDB" id="VectorBase:PPAPM1_012123"/>
<feature type="compositionally biased region" description="Polar residues" evidence="1">
    <location>
        <begin position="55"/>
        <end position="77"/>
    </location>
</feature>
<name>A0A1B0DGQ2_PHLPP</name>
<dbReference type="EMBL" id="AJVK01060201">
    <property type="status" value="NOT_ANNOTATED_CDS"/>
    <property type="molecule type" value="Genomic_DNA"/>
</dbReference>
<organism evidence="2 3">
    <name type="scientific">Phlebotomus papatasi</name>
    <name type="common">Sandfly</name>
    <dbReference type="NCBI Taxonomy" id="29031"/>
    <lineage>
        <taxon>Eukaryota</taxon>
        <taxon>Metazoa</taxon>
        <taxon>Ecdysozoa</taxon>
        <taxon>Arthropoda</taxon>
        <taxon>Hexapoda</taxon>
        <taxon>Insecta</taxon>
        <taxon>Pterygota</taxon>
        <taxon>Neoptera</taxon>
        <taxon>Endopterygota</taxon>
        <taxon>Diptera</taxon>
        <taxon>Nematocera</taxon>
        <taxon>Psychodoidea</taxon>
        <taxon>Psychodidae</taxon>
        <taxon>Phlebotomus</taxon>
        <taxon>Phlebotomus</taxon>
    </lineage>
</organism>
<dbReference type="InterPro" id="IPR008962">
    <property type="entry name" value="PapD-like_sf"/>
</dbReference>
<dbReference type="SUPFAM" id="SSF49354">
    <property type="entry name" value="PapD-like"/>
    <property type="match status" value="1"/>
</dbReference>
<dbReference type="InterPro" id="IPR013783">
    <property type="entry name" value="Ig-like_fold"/>
</dbReference>
<keyword evidence="3" id="KW-1185">Reference proteome</keyword>
<dbReference type="Proteomes" id="UP000092462">
    <property type="component" value="Unassembled WGS sequence"/>
</dbReference>
<evidence type="ECO:0000313" key="2">
    <source>
        <dbReference type="EnsemblMetazoa" id="PPAI007336-PA"/>
    </source>
</evidence>
<evidence type="ECO:0000256" key="1">
    <source>
        <dbReference type="SAM" id="MobiDB-lite"/>
    </source>
</evidence>
<reference evidence="2" key="1">
    <citation type="submission" date="2022-08" db="UniProtKB">
        <authorList>
            <consortium name="EnsemblMetazoa"/>
        </authorList>
    </citation>
    <scope>IDENTIFICATION</scope>
    <source>
        <strain evidence="2">Israel</strain>
    </source>
</reference>
<dbReference type="VEuPathDB" id="VectorBase:PPAI007336"/>
<protein>
    <submittedName>
        <fullName evidence="2">Uncharacterized protein</fullName>
    </submittedName>
</protein>
<accession>A0A1B0DGQ2</accession>
<dbReference type="AlphaFoldDB" id="A0A1B0DGQ2"/>
<sequence>MEKNRHKFMVQSVIAPRGVEQYASIEQVWKEISPTDLMDSKLRCVFEVTADNAPQAASTVTSSGDEAQTAFTASSEASPPFKGHGASGDDSRRLS</sequence>
<evidence type="ECO:0000313" key="3">
    <source>
        <dbReference type="Proteomes" id="UP000092462"/>
    </source>
</evidence>
<proteinExistence type="predicted"/>
<dbReference type="Gene3D" id="2.60.40.10">
    <property type="entry name" value="Immunoglobulins"/>
    <property type="match status" value="1"/>
</dbReference>